<dbReference type="GO" id="GO:0000272">
    <property type="term" value="P:polysaccharide catabolic process"/>
    <property type="evidence" value="ECO:0007669"/>
    <property type="project" value="UniProtKB-KW"/>
</dbReference>
<keyword evidence="2" id="KW-0119">Carbohydrate metabolism</keyword>
<dbReference type="SUPFAM" id="SSF81296">
    <property type="entry name" value="E set domains"/>
    <property type="match status" value="1"/>
</dbReference>
<evidence type="ECO:0000259" key="5">
    <source>
        <dbReference type="Pfam" id="PF02927"/>
    </source>
</evidence>
<dbReference type="CDD" id="cd02850">
    <property type="entry name" value="E_set_Cellulase_N"/>
    <property type="match status" value="1"/>
</dbReference>
<dbReference type="Gene3D" id="2.60.40.10">
    <property type="entry name" value="Immunoglobulins"/>
    <property type="match status" value="1"/>
</dbReference>
<evidence type="ECO:0000256" key="1">
    <source>
        <dbReference type="ARBA" id="ARBA00007072"/>
    </source>
</evidence>
<keyword evidence="6" id="KW-0378">Hydrolase</keyword>
<dbReference type="Proteomes" id="UP000824013">
    <property type="component" value="Unassembled WGS sequence"/>
</dbReference>
<dbReference type="EMBL" id="DXCM01000077">
    <property type="protein sequence ID" value="HIY93305.1"/>
    <property type="molecule type" value="Genomic_DNA"/>
</dbReference>
<evidence type="ECO:0000256" key="2">
    <source>
        <dbReference type="ARBA" id="ARBA00023277"/>
    </source>
</evidence>
<dbReference type="InterPro" id="IPR012341">
    <property type="entry name" value="6hp_glycosidase-like_sf"/>
</dbReference>
<evidence type="ECO:0000256" key="3">
    <source>
        <dbReference type="ARBA" id="ARBA00023326"/>
    </source>
</evidence>
<dbReference type="Pfam" id="PF00759">
    <property type="entry name" value="Glyco_hydro_9"/>
    <property type="match status" value="1"/>
</dbReference>
<dbReference type="Pfam" id="PF02927">
    <property type="entry name" value="CelD_N"/>
    <property type="match status" value="1"/>
</dbReference>
<dbReference type="InterPro" id="IPR001701">
    <property type="entry name" value="Glyco_hydro_9"/>
</dbReference>
<feature type="domain" description="Glycoside hydrolase family 9" evidence="4">
    <location>
        <begin position="305"/>
        <end position="729"/>
    </location>
</feature>
<gene>
    <name evidence="6" type="ORF">H9820_10240</name>
</gene>
<sequence>MTAVDELLDQTDLLHKLIHIPENFDSSENNKKVVNEKNITTSETNTWEHSKRGSITNVSKNGFILEAPSRYETWAPGDPADGDYVGYGNTRASLKINNENWQDYNRLAFKINTKCSEIINPNIIFEIHNDGEHKIPDQYNREGYHVINLSNNCEKTYFLNISDLPRDKVTEIGFSYEINGSYMDIPGEYKVELENISLQKVLDATSTHGWEPNKISYSHDGYQNDERKVAVVSSDNVNDEFSIIDAETKNTVFNNKIKSLNNKLGEFKILDFTDFDQSGTYQIKLGNITTEPFTIGTYRDIWKESIPKVLNFIYGERCGYPVPGIHGTCHEDVIAKKDSKTISYNGGWHDAGDLSQQLIHSAEATQALFKIANITHSHKLSERLLEEGNWGLDFIFKTDFGNGYHATSAGVSRWTDNMIGTMDDALARVHDNPYENFLLSSILSDISQQKVIDQDMRKRLQKLAVSYFDIALARFKQSPYEKEPIMWEHTYNTSKATYDATIVAAAGNCYFITKNEKYLTTVIEFMNRMISCQESKGLKLFDGTLLKGMFYRDISHKVFQHFNHQAREMLFAQAFAIALRLPVSDVLHDVWKEKAQDYGSYLLYLRQFTDPYPMIASGVYLDTENSDKESFDVQHLLIDDSAYSEYNDQLKAGVQIAEHLYIRRFPVWFSFRGNDSIILSTANSAAIMGRTLKNKELLDLANAQLRWIIGNNPFDQSLMFGEGNNYQQEYSNSSGDMVGELPVGIETKDDEDVPYWPQFNNATYKEVWIVAATKWLSTISELLKGEKEDER</sequence>
<dbReference type="SUPFAM" id="SSF48208">
    <property type="entry name" value="Six-hairpin glycosidases"/>
    <property type="match status" value="1"/>
</dbReference>
<reference evidence="6" key="2">
    <citation type="submission" date="2021-04" db="EMBL/GenBank/DDBJ databases">
        <authorList>
            <person name="Gilroy R."/>
        </authorList>
    </citation>
    <scope>NUCLEOTIDE SEQUENCE</scope>
    <source>
        <strain evidence="6">3204</strain>
    </source>
</reference>
<dbReference type="AlphaFoldDB" id="A0A9D1ZP32"/>
<dbReference type="GO" id="GO:0008810">
    <property type="term" value="F:cellulase activity"/>
    <property type="evidence" value="ECO:0007669"/>
    <property type="project" value="InterPro"/>
</dbReference>
<dbReference type="InterPro" id="IPR008928">
    <property type="entry name" value="6-hairpin_glycosidase_sf"/>
</dbReference>
<evidence type="ECO:0000313" key="7">
    <source>
        <dbReference type="Proteomes" id="UP000824013"/>
    </source>
</evidence>
<dbReference type="InterPro" id="IPR004197">
    <property type="entry name" value="Cellulase_Ig-like"/>
</dbReference>
<dbReference type="InterPro" id="IPR014756">
    <property type="entry name" value="Ig_E-set"/>
</dbReference>
<protein>
    <submittedName>
        <fullName evidence="6">Glycoside hydrolase family 9 protein</fullName>
    </submittedName>
</protein>
<feature type="domain" description="Cellulase Ig-like" evidence="5">
    <location>
        <begin position="219"/>
        <end position="289"/>
    </location>
</feature>
<comment type="similarity">
    <text evidence="1">Belongs to the glycosyl hydrolase 9 (cellulase E) family.</text>
</comment>
<keyword evidence="3" id="KW-0624">Polysaccharide degradation</keyword>
<accession>A0A9D1ZP32</accession>
<comment type="caution">
    <text evidence="6">The sequence shown here is derived from an EMBL/GenBank/DDBJ whole genome shotgun (WGS) entry which is preliminary data.</text>
</comment>
<organism evidence="6 7">
    <name type="scientific">Candidatus Companilactobacillus pullicola</name>
    <dbReference type="NCBI Taxonomy" id="2838523"/>
    <lineage>
        <taxon>Bacteria</taxon>
        <taxon>Bacillati</taxon>
        <taxon>Bacillota</taxon>
        <taxon>Bacilli</taxon>
        <taxon>Lactobacillales</taxon>
        <taxon>Lactobacillaceae</taxon>
        <taxon>Companilactobacillus</taxon>
    </lineage>
</organism>
<reference evidence="6" key="1">
    <citation type="journal article" date="2021" name="PeerJ">
        <title>Extensive microbial diversity within the chicken gut microbiome revealed by metagenomics and culture.</title>
        <authorList>
            <person name="Gilroy R."/>
            <person name="Ravi A."/>
            <person name="Getino M."/>
            <person name="Pursley I."/>
            <person name="Horton D.L."/>
            <person name="Alikhan N.F."/>
            <person name="Baker D."/>
            <person name="Gharbi K."/>
            <person name="Hall N."/>
            <person name="Watson M."/>
            <person name="Adriaenssens E.M."/>
            <person name="Foster-Nyarko E."/>
            <person name="Jarju S."/>
            <person name="Secka A."/>
            <person name="Antonio M."/>
            <person name="Oren A."/>
            <person name="Chaudhuri R.R."/>
            <person name="La Ragione R."/>
            <person name="Hildebrand F."/>
            <person name="Pallen M.J."/>
        </authorList>
    </citation>
    <scope>NUCLEOTIDE SEQUENCE</scope>
    <source>
        <strain evidence="6">3204</strain>
    </source>
</reference>
<evidence type="ECO:0000259" key="4">
    <source>
        <dbReference type="Pfam" id="PF00759"/>
    </source>
</evidence>
<evidence type="ECO:0000313" key="6">
    <source>
        <dbReference type="EMBL" id="HIY93305.1"/>
    </source>
</evidence>
<proteinExistence type="inferred from homology"/>
<dbReference type="InterPro" id="IPR013783">
    <property type="entry name" value="Ig-like_fold"/>
</dbReference>
<dbReference type="Gene3D" id="1.50.10.10">
    <property type="match status" value="1"/>
</dbReference>
<name>A0A9D1ZP32_9LACO</name>